<organism evidence="2 3">
    <name type="scientific">Methylocystis heyeri</name>
    <dbReference type="NCBI Taxonomy" id="391905"/>
    <lineage>
        <taxon>Bacteria</taxon>
        <taxon>Pseudomonadati</taxon>
        <taxon>Pseudomonadota</taxon>
        <taxon>Alphaproteobacteria</taxon>
        <taxon>Hyphomicrobiales</taxon>
        <taxon>Methylocystaceae</taxon>
        <taxon>Methylocystis</taxon>
    </lineage>
</organism>
<accession>A0A6B8KFD0</accession>
<dbReference type="PROSITE" id="PS50076">
    <property type="entry name" value="DNAJ_2"/>
    <property type="match status" value="1"/>
</dbReference>
<dbReference type="CDD" id="cd06257">
    <property type="entry name" value="DnaJ"/>
    <property type="match status" value="1"/>
</dbReference>
<gene>
    <name evidence="2" type="ORF">H2LOC_008105</name>
</gene>
<dbReference type="Gene3D" id="1.10.287.110">
    <property type="entry name" value="DnaJ domain"/>
    <property type="match status" value="1"/>
</dbReference>
<evidence type="ECO:0000313" key="3">
    <source>
        <dbReference type="Proteomes" id="UP000309061"/>
    </source>
</evidence>
<evidence type="ECO:0000313" key="2">
    <source>
        <dbReference type="EMBL" id="QGM45665.1"/>
    </source>
</evidence>
<dbReference type="Proteomes" id="UP000309061">
    <property type="component" value="Chromosome"/>
</dbReference>
<feature type="domain" description="J" evidence="1">
    <location>
        <begin position="100"/>
        <end position="158"/>
    </location>
</feature>
<dbReference type="EMBL" id="CP046052">
    <property type="protein sequence ID" value="QGM45665.1"/>
    <property type="molecule type" value="Genomic_DNA"/>
</dbReference>
<keyword evidence="3" id="KW-1185">Reference proteome</keyword>
<dbReference type="AlphaFoldDB" id="A0A6B8KFD0"/>
<evidence type="ECO:0000259" key="1">
    <source>
        <dbReference type="PROSITE" id="PS50076"/>
    </source>
</evidence>
<dbReference type="InterPro" id="IPR001623">
    <property type="entry name" value="DnaJ_domain"/>
</dbReference>
<dbReference type="RefSeq" id="WP_136495939.1">
    <property type="nucleotide sequence ID" value="NZ_CP046052.1"/>
</dbReference>
<reference evidence="2 3" key="1">
    <citation type="submission" date="2019-11" db="EMBL/GenBank/DDBJ databases">
        <title>The genome sequence of Methylocystis heyeri.</title>
        <authorList>
            <person name="Oshkin I.Y."/>
            <person name="Miroshnikov K."/>
            <person name="Dedysh S.N."/>
        </authorList>
    </citation>
    <scope>NUCLEOTIDE SEQUENCE [LARGE SCALE GENOMIC DNA]</scope>
    <source>
        <strain evidence="2 3">H2</strain>
    </source>
</reference>
<dbReference type="InterPro" id="IPR036869">
    <property type="entry name" value="J_dom_sf"/>
</dbReference>
<proteinExistence type="predicted"/>
<dbReference type="SUPFAM" id="SSF46565">
    <property type="entry name" value="Chaperone J-domain"/>
    <property type="match status" value="1"/>
</dbReference>
<dbReference type="OrthoDB" id="7822896at2"/>
<name>A0A6B8KFD0_9HYPH</name>
<sequence length="158" mass="17829">MTDKTEWVVWNGSLGVLDRVAIGHIEHGAEGRRACLAPPYDMVGPFDLDELETQGRIAFGACFVMSNERWKQDQVDLRIEGQEKRRAIFARLDFDDEEEERRETLGLPSEGPITASDINAAFRKLAKTAHPDAGGSNEHYRRIAEARDALLDQYADRV</sequence>
<dbReference type="KEGG" id="mhey:H2LOC_008105"/>
<dbReference type="SMART" id="SM00271">
    <property type="entry name" value="DnaJ"/>
    <property type="match status" value="1"/>
</dbReference>
<protein>
    <submittedName>
        <fullName evidence="2">J domain-containing protein</fullName>
    </submittedName>
</protein>